<evidence type="ECO:0000313" key="3">
    <source>
        <dbReference type="Proteomes" id="UP000032545"/>
    </source>
</evidence>
<protein>
    <recommendedName>
        <fullName evidence="4">DUF4184 family protein</fullName>
    </recommendedName>
</protein>
<reference evidence="3" key="1">
    <citation type="submission" date="2015-02" db="EMBL/GenBank/DDBJ databases">
        <title>Draft Genome of Frankia sp. CpI1-S.</title>
        <authorList>
            <person name="Oshone R.T."/>
            <person name="Ngom M."/>
            <person name="Ghodhbane-Gtari F."/>
            <person name="Gtari M."/>
            <person name="Morris K."/>
            <person name="Thomas K."/>
            <person name="Sen A."/>
            <person name="Tisa L.S."/>
        </authorList>
    </citation>
    <scope>NUCLEOTIDE SEQUENCE [LARGE SCALE GENOMIC DNA]</scope>
    <source>
        <strain evidence="3">CpI1-S</strain>
    </source>
</reference>
<evidence type="ECO:0008006" key="4">
    <source>
        <dbReference type="Google" id="ProtNLM"/>
    </source>
</evidence>
<dbReference type="EMBL" id="JYFN01000077">
    <property type="protein sequence ID" value="KJE19948.1"/>
    <property type="molecule type" value="Genomic_DNA"/>
</dbReference>
<feature type="transmembrane region" description="Helical" evidence="1">
    <location>
        <begin position="144"/>
        <end position="163"/>
    </location>
</feature>
<evidence type="ECO:0000313" key="2">
    <source>
        <dbReference type="EMBL" id="KJE19948.1"/>
    </source>
</evidence>
<gene>
    <name evidence="2" type="ORF">FF36_05757</name>
</gene>
<comment type="caution">
    <text evidence="2">The sequence shown here is derived from an EMBL/GenBank/DDBJ whole genome shotgun (WGS) entry which is preliminary data.</text>
</comment>
<dbReference type="OrthoDB" id="8481923at2"/>
<feature type="transmembrane region" description="Helical" evidence="1">
    <location>
        <begin position="21"/>
        <end position="39"/>
    </location>
</feature>
<keyword evidence="1" id="KW-0812">Transmembrane</keyword>
<feature type="transmembrane region" description="Helical" evidence="1">
    <location>
        <begin position="45"/>
        <end position="68"/>
    </location>
</feature>
<feature type="transmembrane region" description="Helical" evidence="1">
    <location>
        <begin position="213"/>
        <end position="234"/>
    </location>
</feature>
<dbReference type="InterPro" id="IPR025238">
    <property type="entry name" value="DUF4184"/>
</dbReference>
<dbReference type="PATRIC" id="fig|1502723.3.peg.6376"/>
<proteinExistence type="predicted"/>
<feature type="transmembrane region" description="Helical" evidence="1">
    <location>
        <begin position="98"/>
        <end position="115"/>
    </location>
</feature>
<keyword evidence="1" id="KW-0472">Membrane</keyword>
<dbReference type="RefSeq" id="WP_044888193.1">
    <property type="nucleotide sequence ID" value="NZ_JYFN01000077.1"/>
</dbReference>
<name>A0A0D8B6N4_9ACTN</name>
<feature type="transmembrane region" description="Helical" evidence="1">
    <location>
        <begin position="183"/>
        <end position="201"/>
    </location>
</feature>
<keyword evidence="1" id="KW-1133">Transmembrane helix</keyword>
<organism evidence="2 3">
    <name type="scientific">Frankia torreyi</name>
    <dbReference type="NCBI Taxonomy" id="1856"/>
    <lineage>
        <taxon>Bacteria</taxon>
        <taxon>Bacillati</taxon>
        <taxon>Actinomycetota</taxon>
        <taxon>Actinomycetes</taxon>
        <taxon>Frankiales</taxon>
        <taxon>Frankiaceae</taxon>
        <taxon>Frankia</taxon>
    </lineage>
</organism>
<keyword evidence="3" id="KW-1185">Reference proteome</keyword>
<accession>A0A0D8B6N4</accession>
<dbReference type="Pfam" id="PF13803">
    <property type="entry name" value="DUF4184"/>
    <property type="match status" value="1"/>
</dbReference>
<sequence length="244" mass="25719">MPFTLSHPAAVLPLRRLGLPMSAMVAGSMVPDVPVFFGWPELYRLTHSLLGVVTVVPVLSLAALGLWFHLIRDALADLAPDPVRLRLAARARLTGRQWLLAPVAASVGAVTHVVWDDFTHKQRWGVRQVAWLSAEHGALPGYKWLQYGMSVAGLVVVAVAIVAHLRALPRRAQRPRRHPSGSVVLPVVGALAAGAGAGGGLANASDGLHAVTFHGAVTGVLALVAGLLLVAAGWQVARRRPTPG</sequence>
<dbReference type="AlphaFoldDB" id="A0A0D8B6N4"/>
<dbReference type="Proteomes" id="UP000032545">
    <property type="component" value="Unassembled WGS sequence"/>
</dbReference>
<evidence type="ECO:0000256" key="1">
    <source>
        <dbReference type="SAM" id="Phobius"/>
    </source>
</evidence>
<reference evidence="2 3" key="2">
    <citation type="journal article" date="2016" name="Genome Announc.">
        <title>Permanent Draft Genome Sequences for Two Variants of Frankia sp. Strain CpI1, the First Frankia Strain Isolated from Root Nodules of Comptonia peregrina.</title>
        <authorList>
            <person name="Oshone R."/>
            <person name="Hurst S.G.IV."/>
            <person name="Abebe-Akele F."/>
            <person name="Simpson S."/>
            <person name="Morris K."/>
            <person name="Thomas W.K."/>
            <person name="Tisa L.S."/>
        </authorList>
    </citation>
    <scope>NUCLEOTIDE SEQUENCE [LARGE SCALE GENOMIC DNA]</scope>
    <source>
        <strain evidence="3">CpI1-S</strain>
    </source>
</reference>